<evidence type="ECO:0000313" key="2">
    <source>
        <dbReference type="Proteomes" id="UP000002872"/>
    </source>
</evidence>
<dbReference type="OMA" id="WTKENAN"/>
<proteinExistence type="predicted"/>
<dbReference type="VEuPathDB" id="MicrosporidiaDB:NEQG_01222"/>
<keyword evidence="2" id="KW-1185">Reference proteome</keyword>
<dbReference type="Proteomes" id="UP000002872">
    <property type="component" value="Unassembled WGS sequence"/>
</dbReference>
<gene>
    <name evidence="1" type="ORF">NEQG_01222</name>
</gene>
<organism evidence="1 2">
    <name type="scientific">Nematocida parisii (strain ERTm3)</name>
    <name type="common">Nematode killer fungus</name>
    <dbReference type="NCBI Taxonomy" id="935791"/>
    <lineage>
        <taxon>Eukaryota</taxon>
        <taxon>Fungi</taxon>
        <taxon>Fungi incertae sedis</taxon>
        <taxon>Microsporidia</taxon>
        <taxon>Nematocida</taxon>
    </lineage>
</organism>
<reference evidence="1" key="1">
    <citation type="submission" date="2011-01" db="EMBL/GenBank/DDBJ databases">
        <title>The Genome Sequence of Nematocida parisii strain ERTm3.</title>
        <authorList>
            <consortium name="The Broad Institute Genome Sequencing Platform"/>
            <consortium name="The Broad Institute Genome Sequencing Center for Infectious Disease"/>
            <person name="Cuomo C."/>
            <person name="Troemel E."/>
            <person name="Young S.K."/>
            <person name="Zeng Q."/>
            <person name="Gargeya S."/>
            <person name="Fitzgerald M."/>
            <person name="Haas B."/>
            <person name="Abouelleil A."/>
            <person name="Alvarado L."/>
            <person name="Arachchi H.M."/>
            <person name="Berlin A."/>
            <person name="Chapman S.B."/>
            <person name="Gearin G."/>
            <person name="Goldberg J."/>
            <person name="Griggs A."/>
            <person name="Gujja S."/>
            <person name="Hansen M."/>
            <person name="Heiman D."/>
            <person name="Howarth C."/>
            <person name="Larimer J."/>
            <person name="Lui A."/>
            <person name="MacDonald P.J.P."/>
            <person name="McCowen C."/>
            <person name="Montmayeur A."/>
            <person name="Murphy C."/>
            <person name="Neiman D."/>
            <person name="Pearson M."/>
            <person name="Priest M."/>
            <person name="Roberts A."/>
            <person name="Saif S."/>
            <person name="Shea T."/>
            <person name="Sisk P."/>
            <person name="Stolte C."/>
            <person name="Sykes S."/>
            <person name="Wortman J."/>
            <person name="Nusbaum C."/>
            <person name="Birren B."/>
        </authorList>
    </citation>
    <scope>NUCLEOTIDE SEQUENCE</scope>
    <source>
        <strain evidence="1">ERTm3</strain>
    </source>
</reference>
<sequence length="271" mass="32296">MKECSVNLLERIYIKKEYLVCHTLCNQIVKIRFKKYSLIRPEVAIKYFKCIARRFGNYAVDKEVVRISKESKLLLERIAHKELSSTGILMSNLKINGFARISCITENKCGCNECLEKERRVLAIKEYSLDGYSYEDFKNIISLIKKNEKIKTKIMQQMQQYNKYGVRTTREVYDRFFGCYNLKEKRAGIRPFIQKGPWTKESANKLIHSYKTAMSIREMSFFVILYKTCHPSANFIMYNNTQIYYTLIIHKIDLKTKYELRQYIKNKIHKK</sequence>
<dbReference type="OrthoDB" id="2187770at2759"/>
<accession>I3EH35</accession>
<protein>
    <submittedName>
        <fullName evidence="1">Uncharacterized protein</fullName>
    </submittedName>
</protein>
<name>I3EH35_NEMP3</name>
<dbReference type="InParanoid" id="I3EH35"/>
<evidence type="ECO:0000313" key="1">
    <source>
        <dbReference type="EMBL" id="EIJ88532.1"/>
    </source>
</evidence>
<dbReference type="AlphaFoldDB" id="I3EH35"/>
<dbReference type="EMBL" id="GL870878">
    <property type="protein sequence ID" value="EIJ88532.1"/>
    <property type="molecule type" value="Genomic_DNA"/>
</dbReference>
<dbReference type="HOGENOM" id="CLU_1027093_0_0_1"/>